<feature type="coiled-coil region" evidence="1">
    <location>
        <begin position="1"/>
        <end position="38"/>
    </location>
</feature>
<evidence type="ECO:0000313" key="2">
    <source>
        <dbReference type="EMBL" id="QQE74814.1"/>
    </source>
</evidence>
<keyword evidence="5" id="KW-1185">Reference proteome</keyword>
<dbReference type="RefSeq" id="WP_198828383.1">
    <property type="nucleotide sequence ID" value="NZ_CP066308.1"/>
</dbReference>
<evidence type="ECO:0000313" key="5">
    <source>
        <dbReference type="Proteomes" id="UP000677234"/>
    </source>
</evidence>
<protein>
    <submittedName>
        <fullName evidence="2">Uncharacterized protein</fullName>
    </submittedName>
</protein>
<keyword evidence="1" id="KW-0175">Coiled coil</keyword>
<dbReference type="SUPFAM" id="SSF58104">
    <property type="entry name" value="Methyl-accepting chemotaxis protein (MCP) signaling domain"/>
    <property type="match status" value="1"/>
</dbReference>
<gene>
    <name evidence="2" type="ORF">JD108_02180</name>
    <name evidence="3" type="ORF">KDJ56_02180</name>
</gene>
<reference evidence="2 4" key="1">
    <citation type="submission" date="2020-12" db="EMBL/GenBank/DDBJ databases">
        <title>strain FJAT-54423T represents a novel species of the genus Brevibacillus.</title>
        <authorList>
            <person name="Tang R."/>
        </authorList>
    </citation>
    <scope>NUCLEOTIDE SEQUENCE [LARGE SCALE GENOMIC DNA]</scope>
    <source>
        <strain evidence="2 4">FJAT-54423</strain>
    </source>
</reference>
<organism evidence="2 4">
    <name type="scientific">Brevibacillus composti</name>
    <dbReference type="NCBI Taxonomy" id="2796470"/>
    <lineage>
        <taxon>Bacteria</taxon>
        <taxon>Bacillati</taxon>
        <taxon>Bacillota</taxon>
        <taxon>Bacilli</taxon>
        <taxon>Bacillales</taxon>
        <taxon>Paenibacillaceae</taxon>
        <taxon>Brevibacillus</taxon>
    </lineage>
</organism>
<evidence type="ECO:0000313" key="3">
    <source>
        <dbReference type="EMBL" id="QUO41898.1"/>
    </source>
</evidence>
<dbReference type="Proteomes" id="UP000595847">
    <property type="component" value="Chromosome"/>
</dbReference>
<name>A0A7T5ELI1_9BACL</name>
<dbReference type="EMBL" id="CP066308">
    <property type="protein sequence ID" value="QQE74814.1"/>
    <property type="molecule type" value="Genomic_DNA"/>
</dbReference>
<dbReference type="Gene3D" id="1.10.287.950">
    <property type="entry name" value="Methyl-accepting chemotaxis protein"/>
    <property type="match status" value="1"/>
</dbReference>
<dbReference type="AlphaFoldDB" id="A0A7T5ELI1"/>
<dbReference type="EMBL" id="CP073708">
    <property type="protein sequence ID" value="QUO41898.1"/>
    <property type="molecule type" value="Genomic_DNA"/>
</dbReference>
<accession>A0A7T5ELI1</accession>
<evidence type="ECO:0000313" key="4">
    <source>
        <dbReference type="Proteomes" id="UP000595847"/>
    </source>
</evidence>
<dbReference type="KEGG" id="bcop:JD108_02180"/>
<sequence>MPYLEEKAKNLEQLLAQLKESKDIAANVQSELAKMDERFLAYRAESQKAMEAYQSGDRTMDASSVTEEQLASMEEVHASAASLARQAEELEKLLERFRV</sequence>
<evidence type="ECO:0000256" key="1">
    <source>
        <dbReference type="SAM" id="Coils"/>
    </source>
</evidence>
<proteinExistence type="predicted"/>
<reference evidence="3" key="2">
    <citation type="submission" date="2021-04" db="EMBL/GenBank/DDBJ databases">
        <title>Brevibacillus composti FJAT-54423, complete genome.</title>
        <authorList>
            <person name="Tang R."/>
        </authorList>
    </citation>
    <scope>NUCLEOTIDE SEQUENCE</scope>
    <source>
        <strain evidence="3">FJAT-54424</strain>
    </source>
</reference>
<dbReference type="Proteomes" id="UP000677234">
    <property type="component" value="Chromosome"/>
</dbReference>